<name>A0ABQ6F6L0_9RHOO</name>
<keyword evidence="8" id="KW-1185">Reference proteome</keyword>
<dbReference type="PROSITE" id="PS51318">
    <property type="entry name" value="TAT"/>
    <property type="match status" value="1"/>
</dbReference>
<evidence type="ECO:0000256" key="5">
    <source>
        <dbReference type="ARBA" id="ARBA00023288"/>
    </source>
</evidence>
<evidence type="ECO:0000256" key="3">
    <source>
        <dbReference type="ARBA" id="ARBA00023136"/>
    </source>
</evidence>
<keyword evidence="4" id="KW-0564">Palmitate</keyword>
<dbReference type="PANTHER" id="PTHR30429:SF0">
    <property type="entry name" value="METHIONINE-BINDING LIPOPROTEIN METQ"/>
    <property type="match status" value="1"/>
</dbReference>
<dbReference type="InterPro" id="IPR006311">
    <property type="entry name" value="TAT_signal"/>
</dbReference>
<evidence type="ECO:0000313" key="7">
    <source>
        <dbReference type="EMBL" id="GLT20576.1"/>
    </source>
</evidence>
<sequence length="276" mass="30101">MHSTRRHFALRLAQLAATVGLVAGLGLGTAHAQEKKTLVIGATAGSNFDQLKLGIKPVLEKKGYTVKLVEFNDYVQPNLALAQGSLDANLFQHIIYLKKFSADKGLNLTDITRAPIAPLGLYSKKRKSLADVKDGDRITLPNDPSNLARALVFLEQNKLIKVKAGVDPLKATEKDVAENPRKLVLTPIEAAQLPRTLDDAEFALINGNFAISSGLKLTEAVALEKTPDHYLNVVAVKTEDKDKPWAKDIAGAFHTSEYRAVLDKHFAGYARPAFLQ</sequence>
<gene>
    <name evidence="7" type="primary">sfbA</name>
    <name evidence="7" type="ORF">GCM10007933_00270</name>
</gene>
<comment type="caution">
    <text evidence="7">The sequence shown here is derived from an EMBL/GenBank/DDBJ whole genome shotgun (WGS) entry which is preliminary data.</text>
</comment>
<protein>
    <recommendedName>
        <fullName evidence="6">Lipoprotein</fullName>
    </recommendedName>
</protein>
<reference evidence="8" key="1">
    <citation type="journal article" date="2019" name="Int. J. Syst. Evol. Microbiol.">
        <title>The Global Catalogue of Microorganisms (GCM) 10K type strain sequencing project: providing services to taxonomists for standard genome sequencing and annotation.</title>
        <authorList>
            <consortium name="The Broad Institute Genomics Platform"/>
            <consortium name="The Broad Institute Genome Sequencing Center for Infectious Disease"/>
            <person name="Wu L."/>
            <person name="Ma J."/>
        </authorList>
    </citation>
    <scope>NUCLEOTIDE SEQUENCE [LARGE SCALE GENOMIC DNA]</scope>
    <source>
        <strain evidence="8">NBRC 102407</strain>
    </source>
</reference>
<evidence type="ECO:0000256" key="6">
    <source>
        <dbReference type="PIRNR" id="PIRNR002854"/>
    </source>
</evidence>
<organism evidence="7 8">
    <name type="scientific">Zoogloea oryzae</name>
    <dbReference type="NCBI Taxonomy" id="310767"/>
    <lineage>
        <taxon>Bacteria</taxon>
        <taxon>Pseudomonadati</taxon>
        <taxon>Pseudomonadota</taxon>
        <taxon>Betaproteobacteria</taxon>
        <taxon>Rhodocyclales</taxon>
        <taxon>Zoogloeaceae</taxon>
        <taxon>Zoogloea</taxon>
    </lineage>
</organism>
<comment type="subcellular location">
    <subcellularLocation>
        <location evidence="1">Membrane</location>
        <topology evidence="1">Lipid-anchor</topology>
    </subcellularLocation>
</comment>
<evidence type="ECO:0000256" key="1">
    <source>
        <dbReference type="ARBA" id="ARBA00004635"/>
    </source>
</evidence>
<evidence type="ECO:0000313" key="8">
    <source>
        <dbReference type="Proteomes" id="UP001157167"/>
    </source>
</evidence>
<dbReference type="Proteomes" id="UP001157167">
    <property type="component" value="Unassembled WGS sequence"/>
</dbReference>
<dbReference type="Pfam" id="PF03180">
    <property type="entry name" value="Lipoprotein_9"/>
    <property type="match status" value="1"/>
</dbReference>
<dbReference type="PIRSF" id="PIRSF002854">
    <property type="entry name" value="MetQ"/>
    <property type="match status" value="1"/>
</dbReference>
<dbReference type="PANTHER" id="PTHR30429">
    <property type="entry name" value="D-METHIONINE-BINDING LIPOPROTEIN METQ"/>
    <property type="match status" value="1"/>
</dbReference>
<dbReference type="SUPFAM" id="SSF53850">
    <property type="entry name" value="Periplasmic binding protein-like II"/>
    <property type="match status" value="1"/>
</dbReference>
<keyword evidence="3" id="KW-0472">Membrane</keyword>
<comment type="similarity">
    <text evidence="6">Belongs to the nlpA lipoprotein family.</text>
</comment>
<evidence type="ECO:0000256" key="2">
    <source>
        <dbReference type="ARBA" id="ARBA00022729"/>
    </source>
</evidence>
<keyword evidence="5 6" id="KW-0449">Lipoprotein</keyword>
<evidence type="ECO:0000256" key="4">
    <source>
        <dbReference type="ARBA" id="ARBA00023139"/>
    </source>
</evidence>
<dbReference type="InterPro" id="IPR004872">
    <property type="entry name" value="Lipoprotein_NlpA"/>
</dbReference>
<proteinExistence type="inferred from homology"/>
<accession>A0ABQ6F6L0</accession>
<dbReference type="Gene3D" id="3.40.190.10">
    <property type="entry name" value="Periplasmic binding protein-like II"/>
    <property type="match status" value="2"/>
</dbReference>
<dbReference type="RefSeq" id="WP_284186197.1">
    <property type="nucleotide sequence ID" value="NZ_BSPX01000001.1"/>
</dbReference>
<keyword evidence="2" id="KW-0732">Signal</keyword>
<dbReference type="EMBL" id="BSPX01000001">
    <property type="protein sequence ID" value="GLT20576.1"/>
    <property type="molecule type" value="Genomic_DNA"/>
</dbReference>